<comment type="caution">
    <text evidence="1">The sequence shown here is derived from an EMBL/GenBank/DDBJ whole genome shotgun (WGS) entry which is preliminary data.</text>
</comment>
<feature type="non-terminal residue" evidence="1">
    <location>
        <position position="1"/>
    </location>
</feature>
<dbReference type="AlphaFoldDB" id="X1Q8U3"/>
<protein>
    <submittedName>
        <fullName evidence="1">Uncharacterized protein</fullName>
    </submittedName>
</protein>
<gene>
    <name evidence="1" type="ORF">S06H3_66175</name>
</gene>
<name>X1Q8U3_9ZZZZ</name>
<dbReference type="EMBL" id="BARV01044943">
    <property type="protein sequence ID" value="GAI64638.1"/>
    <property type="molecule type" value="Genomic_DNA"/>
</dbReference>
<evidence type="ECO:0000313" key="1">
    <source>
        <dbReference type="EMBL" id="GAI64638.1"/>
    </source>
</evidence>
<reference evidence="1" key="1">
    <citation type="journal article" date="2014" name="Front. Microbiol.">
        <title>High frequency of phylogenetically diverse reductive dehalogenase-homologous genes in deep subseafloor sedimentary metagenomes.</title>
        <authorList>
            <person name="Kawai M."/>
            <person name="Futagami T."/>
            <person name="Toyoda A."/>
            <person name="Takaki Y."/>
            <person name="Nishi S."/>
            <person name="Hori S."/>
            <person name="Arai W."/>
            <person name="Tsubouchi T."/>
            <person name="Morono Y."/>
            <person name="Uchiyama I."/>
            <person name="Ito T."/>
            <person name="Fujiyama A."/>
            <person name="Inagaki F."/>
            <person name="Takami H."/>
        </authorList>
    </citation>
    <scope>NUCLEOTIDE SEQUENCE</scope>
    <source>
        <strain evidence="1">Expedition CK06-06</strain>
    </source>
</reference>
<sequence>TLAQGGSEQALQTITINPRSIPPADLIPILDLANPASPFRLAQANIQL</sequence>
<proteinExistence type="predicted"/>
<organism evidence="1">
    <name type="scientific">marine sediment metagenome</name>
    <dbReference type="NCBI Taxonomy" id="412755"/>
    <lineage>
        <taxon>unclassified sequences</taxon>
        <taxon>metagenomes</taxon>
        <taxon>ecological metagenomes</taxon>
    </lineage>
</organism>
<accession>X1Q8U3</accession>